<name>A0ABW0HVY4_9BACL</name>
<dbReference type="Gene3D" id="3.40.640.10">
    <property type="entry name" value="Type I PLP-dependent aspartate aminotransferase-like (Major domain)"/>
    <property type="match status" value="1"/>
</dbReference>
<evidence type="ECO:0000256" key="2">
    <source>
        <dbReference type="ARBA" id="ARBA00022576"/>
    </source>
</evidence>
<evidence type="ECO:0000256" key="3">
    <source>
        <dbReference type="ARBA" id="ARBA00022679"/>
    </source>
</evidence>
<dbReference type="InterPro" id="IPR005814">
    <property type="entry name" value="Aminotrans_3"/>
</dbReference>
<reference evidence="7" key="1">
    <citation type="journal article" date="2019" name="Int. J. Syst. Evol. Microbiol.">
        <title>The Global Catalogue of Microorganisms (GCM) 10K type strain sequencing project: providing services to taxonomists for standard genome sequencing and annotation.</title>
        <authorList>
            <consortium name="The Broad Institute Genomics Platform"/>
            <consortium name="The Broad Institute Genome Sequencing Center for Infectious Disease"/>
            <person name="Wu L."/>
            <person name="Ma J."/>
        </authorList>
    </citation>
    <scope>NUCLEOTIDE SEQUENCE [LARGE SCALE GENOMIC DNA]</scope>
    <source>
        <strain evidence="7">CGMCC 1.18575</strain>
    </source>
</reference>
<evidence type="ECO:0000256" key="5">
    <source>
        <dbReference type="RuleBase" id="RU003560"/>
    </source>
</evidence>
<dbReference type="InterPro" id="IPR015422">
    <property type="entry name" value="PyrdxlP-dep_Trfase_small"/>
</dbReference>
<dbReference type="InterPro" id="IPR050103">
    <property type="entry name" value="Class-III_PLP-dep_AT"/>
</dbReference>
<dbReference type="Gene3D" id="3.90.1150.10">
    <property type="entry name" value="Aspartate Aminotransferase, domain 1"/>
    <property type="match status" value="1"/>
</dbReference>
<proteinExistence type="inferred from homology"/>
<dbReference type="RefSeq" id="WP_378137108.1">
    <property type="nucleotide sequence ID" value="NZ_JBHSMI010000029.1"/>
</dbReference>
<dbReference type="EMBL" id="JBHSMI010000029">
    <property type="protein sequence ID" value="MFC5405401.1"/>
    <property type="molecule type" value="Genomic_DNA"/>
</dbReference>
<evidence type="ECO:0000313" key="6">
    <source>
        <dbReference type="EMBL" id="MFC5405401.1"/>
    </source>
</evidence>
<dbReference type="PANTHER" id="PTHR11986:SF79">
    <property type="entry name" value="ACETYLORNITHINE AMINOTRANSFERASE, MITOCHONDRIAL"/>
    <property type="match status" value="1"/>
</dbReference>
<sequence length="525" mass="58891">MKLSLVQLLGSSYMNSVIAGATSLLGLNLKEAERLAHEEVEFLPEEYVSFTNQLLTYVGKPYVSALESSLEGAPTNAFGSATNTKASPIGGLGGLRLGEDGRLYLAAKSEHYHTPLGHNFPGYRLIDNARALGITNATHNNTRGYITRFLERELVRTINGFRPEETDELDAALASQEPQMLNRVLNLETGTLACEAGIKMMLARFYRLDETFGQPKYGNLTPVFFVMADHDGGGKANYHGTTIFAQIMRDMWPGLGEKLEQAGILKVCPVRINDWEDFQTKFEQYNKPPYKAAGFLHEIILMNYGGIKLEPKYLQKVYALCHEHDTPIMCDEIQSCMWYPPMYLFREYKLNPDFVVIGKGFPGGQYPASRIITTAAMDTLNQFGALVTNGQEELAALAYLITMKFTEENGSHIRNIGQYYEDKLRDLAVRYPDFIDRTEGLGHLSTIFFREAQTVTQFTKVLNEACIDVSAQTYKASCPPAALTKPPTIATREMIDYLLYSMDETLLAIREEQRGRSDELVHPIV</sequence>
<accession>A0ABW0HVY4</accession>
<dbReference type="InterPro" id="IPR015424">
    <property type="entry name" value="PyrdxlP-dep_Trfase"/>
</dbReference>
<keyword evidence="7" id="KW-1185">Reference proteome</keyword>
<evidence type="ECO:0000256" key="4">
    <source>
        <dbReference type="ARBA" id="ARBA00022898"/>
    </source>
</evidence>
<keyword evidence="2 6" id="KW-0032">Aminotransferase</keyword>
<protein>
    <submittedName>
        <fullName evidence="6">Aminotransferase class III-fold pyridoxal phosphate-dependent enzyme</fullName>
    </submittedName>
</protein>
<keyword evidence="3" id="KW-0808">Transferase</keyword>
<keyword evidence="4 5" id="KW-0663">Pyridoxal phosphate</keyword>
<comment type="caution">
    <text evidence="6">The sequence shown here is derived from an EMBL/GenBank/DDBJ whole genome shotgun (WGS) entry which is preliminary data.</text>
</comment>
<comment type="similarity">
    <text evidence="5">Belongs to the class-III pyridoxal-phosphate-dependent aminotransferase family.</text>
</comment>
<dbReference type="Pfam" id="PF00202">
    <property type="entry name" value="Aminotran_3"/>
    <property type="match status" value="1"/>
</dbReference>
<comment type="cofactor">
    <cofactor evidence="1">
        <name>pyridoxal 5'-phosphate</name>
        <dbReference type="ChEBI" id="CHEBI:597326"/>
    </cofactor>
</comment>
<gene>
    <name evidence="6" type="ORF">ACFPOF_21875</name>
</gene>
<dbReference type="PANTHER" id="PTHR11986">
    <property type="entry name" value="AMINOTRANSFERASE CLASS III"/>
    <property type="match status" value="1"/>
</dbReference>
<evidence type="ECO:0000313" key="7">
    <source>
        <dbReference type="Proteomes" id="UP001596113"/>
    </source>
</evidence>
<dbReference type="SUPFAM" id="SSF53383">
    <property type="entry name" value="PLP-dependent transferases"/>
    <property type="match status" value="1"/>
</dbReference>
<organism evidence="6 7">
    <name type="scientific">Cohnella soli</name>
    <dbReference type="NCBI Taxonomy" id="425005"/>
    <lineage>
        <taxon>Bacteria</taxon>
        <taxon>Bacillati</taxon>
        <taxon>Bacillota</taxon>
        <taxon>Bacilli</taxon>
        <taxon>Bacillales</taxon>
        <taxon>Paenibacillaceae</taxon>
        <taxon>Cohnella</taxon>
    </lineage>
</organism>
<dbReference type="Proteomes" id="UP001596113">
    <property type="component" value="Unassembled WGS sequence"/>
</dbReference>
<dbReference type="GO" id="GO:0008483">
    <property type="term" value="F:transaminase activity"/>
    <property type="evidence" value="ECO:0007669"/>
    <property type="project" value="UniProtKB-KW"/>
</dbReference>
<dbReference type="InterPro" id="IPR015421">
    <property type="entry name" value="PyrdxlP-dep_Trfase_major"/>
</dbReference>
<evidence type="ECO:0000256" key="1">
    <source>
        <dbReference type="ARBA" id="ARBA00001933"/>
    </source>
</evidence>